<gene>
    <name evidence="2" type="ORF">CDAUBV1_LOCUS12715</name>
</gene>
<protein>
    <submittedName>
        <fullName evidence="2">Uncharacterized protein</fullName>
    </submittedName>
</protein>
<dbReference type="Proteomes" id="UP001497525">
    <property type="component" value="Unassembled WGS sequence"/>
</dbReference>
<dbReference type="PANTHER" id="PTHR13618">
    <property type="entry name" value="LEUCINE ZIPPER CONTAINING TRANSCRIPTION FACTOR LZF1"/>
    <property type="match status" value="1"/>
</dbReference>
<accession>A0AAV2TLH0</accession>
<dbReference type="EMBL" id="CAXLJL010000478">
    <property type="protein sequence ID" value="CAL5138095.1"/>
    <property type="molecule type" value="Genomic_DNA"/>
</dbReference>
<evidence type="ECO:0000313" key="2">
    <source>
        <dbReference type="EMBL" id="CAL5138095.1"/>
    </source>
</evidence>
<reference evidence="2" key="1">
    <citation type="submission" date="2024-06" db="EMBL/GenBank/DDBJ databases">
        <authorList>
            <person name="Liu X."/>
            <person name="Lenzi L."/>
            <person name="Haldenby T S."/>
            <person name="Uol C."/>
        </authorList>
    </citation>
    <scope>NUCLEOTIDE SEQUENCE</scope>
</reference>
<dbReference type="GO" id="GO:0043291">
    <property type="term" value="C:RAVE complex"/>
    <property type="evidence" value="ECO:0007669"/>
    <property type="project" value="TreeGrafter"/>
</dbReference>
<dbReference type="Pfam" id="PF10259">
    <property type="entry name" value="Rogdi_lz"/>
    <property type="match status" value="1"/>
</dbReference>
<dbReference type="AlphaFoldDB" id="A0AAV2TLH0"/>
<proteinExistence type="inferred from homology"/>
<sequence>MQVVTLSDCEILMAPSVYYPQAYHISGIERALALGKDRLKVHTPKPEAFERFSLGSPSSQIKAAAILYNDLVYETELKVLRPNSSPYQAVIKDNLGAPYKLQQVQDCYNKILSSLNQIHAALESHKAEALAVNRVLRNLRFQFLQKTFYSIRDAIDCLTQPPRRTVDEHMTNPSRKCFHPPIPKDIVLSFFFRGPVLVFASYALGYNGRDKRWEIIGRTTVNCLVPRLEDVLRYLNLALDRTTHLLHRLEVPNN</sequence>
<comment type="similarity">
    <text evidence="1">Belongs to the rogdi family.</text>
</comment>
<comment type="caution">
    <text evidence="2">The sequence shown here is derived from an EMBL/GenBank/DDBJ whole genome shotgun (WGS) entry which is preliminary data.</text>
</comment>
<dbReference type="InterPro" id="IPR028241">
    <property type="entry name" value="RAVE2/Rogdi"/>
</dbReference>
<evidence type="ECO:0000256" key="1">
    <source>
        <dbReference type="ARBA" id="ARBA00005535"/>
    </source>
</evidence>
<dbReference type="PANTHER" id="PTHR13618:SF1">
    <property type="entry name" value="PROTEIN ROGDI HOMOLOG"/>
    <property type="match status" value="1"/>
</dbReference>
<organism evidence="2 3">
    <name type="scientific">Calicophoron daubneyi</name>
    <name type="common">Rumen fluke</name>
    <name type="synonym">Paramphistomum daubneyi</name>
    <dbReference type="NCBI Taxonomy" id="300641"/>
    <lineage>
        <taxon>Eukaryota</taxon>
        <taxon>Metazoa</taxon>
        <taxon>Spiralia</taxon>
        <taxon>Lophotrochozoa</taxon>
        <taxon>Platyhelminthes</taxon>
        <taxon>Trematoda</taxon>
        <taxon>Digenea</taxon>
        <taxon>Plagiorchiida</taxon>
        <taxon>Pronocephalata</taxon>
        <taxon>Paramphistomoidea</taxon>
        <taxon>Paramphistomidae</taxon>
        <taxon>Calicophoron</taxon>
    </lineage>
</organism>
<evidence type="ECO:0000313" key="3">
    <source>
        <dbReference type="Proteomes" id="UP001497525"/>
    </source>
</evidence>
<name>A0AAV2TLH0_CALDB</name>